<dbReference type="KEGG" id="psyt:DSAG12_00028"/>
<evidence type="ECO:0000259" key="1">
    <source>
        <dbReference type="SMART" id="SM00933"/>
    </source>
</evidence>
<feature type="domain" description="NurA" evidence="1">
    <location>
        <begin position="122"/>
        <end position="400"/>
    </location>
</feature>
<dbReference type="Pfam" id="PF09376">
    <property type="entry name" value="NurA"/>
    <property type="match status" value="1"/>
</dbReference>
<gene>
    <name evidence="2" type="ORF">DSAG12_00028</name>
</gene>
<protein>
    <submittedName>
        <fullName evidence="2">DNA double-strand break repair nuclease NurA</fullName>
    </submittedName>
</protein>
<dbReference type="InterPro" id="IPR018977">
    <property type="entry name" value="NurA_domain"/>
</dbReference>
<dbReference type="AlphaFoldDB" id="A0A5B9D602"/>
<dbReference type="GeneID" id="41328036"/>
<reference evidence="2 3" key="2">
    <citation type="journal article" date="2024" name="Int. J. Syst. Evol. Microbiol.">
        <title>Promethearchaeum syntrophicum gen. nov., sp. nov., an anaerobic, obligately syntrophic archaeon, the first isolate of the lineage 'Asgard' archaea, and proposal of the new archaeal phylum Promethearchaeota phyl. nov. and kingdom Promethearchaeati regn. nov.</title>
        <authorList>
            <person name="Imachi H."/>
            <person name="Nobu M.K."/>
            <person name="Kato S."/>
            <person name="Takaki Y."/>
            <person name="Miyazaki M."/>
            <person name="Miyata M."/>
            <person name="Ogawara M."/>
            <person name="Saito Y."/>
            <person name="Sakai S."/>
            <person name="Tahara Y.O."/>
            <person name="Takano Y."/>
            <person name="Tasumi E."/>
            <person name="Uematsu K."/>
            <person name="Yoshimura T."/>
            <person name="Itoh T."/>
            <person name="Ohkuma M."/>
            <person name="Takai K."/>
        </authorList>
    </citation>
    <scope>NUCLEOTIDE SEQUENCE [LARGE SCALE GENOMIC DNA]</scope>
    <source>
        <strain evidence="2 3">MK-D1</strain>
    </source>
</reference>
<organism evidence="2 3">
    <name type="scientific">Promethearchaeum syntrophicum</name>
    <dbReference type="NCBI Taxonomy" id="2594042"/>
    <lineage>
        <taxon>Archaea</taxon>
        <taxon>Promethearchaeati</taxon>
        <taxon>Promethearchaeota</taxon>
        <taxon>Promethearchaeia</taxon>
        <taxon>Promethearchaeales</taxon>
        <taxon>Promethearchaeaceae</taxon>
        <taxon>Promethearchaeum</taxon>
    </lineage>
</organism>
<dbReference type="EMBL" id="CP042905">
    <property type="protein sequence ID" value="QEE14217.1"/>
    <property type="molecule type" value="Genomic_DNA"/>
</dbReference>
<dbReference type="SMART" id="SM00933">
    <property type="entry name" value="NurA"/>
    <property type="match status" value="1"/>
</dbReference>
<dbReference type="RefSeq" id="WP_147661181.1">
    <property type="nucleotide sequence ID" value="NZ_CP042905.2"/>
</dbReference>
<accession>A0A5B9D602</accession>
<evidence type="ECO:0000313" key="2">
    <source>
        <dbReference type="EMBL" id="QEE14217.1"/>
    </source>
</evidence>
<sequence>MPATSRDSFSTSDFLKKKKIGKKQVNYYIEKEKLKIENKKNFITPTFFSKDQLLSLNLSYHAEQIFKNIQGKEQFLSIFLDAFKKCHDLDLTSFSNPDFKPFFERNLINPVFPYSISQLRGLRIAAVDGGLGLRQYLGVQLTLIKVTVVLYDFDSYDGSPSIRNFPPIYNDEYYSLFSDDLPISENLGRTLAGLRRTLAENSMLLNFLRSESNLPDLVLLDGSLLPPPPLIYQKNTEIIKEFYNACIESYRELYEFCNEKNIILIGSVKDSRSSMFRDLLNRALPYFIAHYSSLKSLQEIPYRTHLKYFTDSEFLFKIIPPKHRSTVFCINPDISKIFHKKNSAVEKIGVFGSYVQISPYDVPVRFEFLSNVDSNYVKKRINLIANILFPISHINPQCTIPLPQIEAHIRAHLPDTEIELITNQLESQFKIKHLSSLERKMNTSLKKNKISGNIEISLPFKSYFGTFLTKRHEKLDNLF</sequence>
<evidence type="ECO:0000313" key="3">
    <source>
        <dbReference type="Proteomes" id="UP000321408"/>
    </source>
</evidence>
<dbReference type="Proteomes" id="UP000321408">
    <property type="component" value="Chromosome"/>
</dbReference>
<name>A0A5B9D602_9ARCH</name>
<proteinExistence type="predicted"/>
<reference evidence="2 3" key="1">
    <citation type="journal article" date="2020" name="Nature">
        <title>Isolation of an archaeon at the prokaryote-eukaryote interface.</title>
        <authorList>
            <person name="Imachi H."/>
            <person name="Nobu M.K."/>
            <person name="Nakahara N."/>
            <person name="Morono Y."/>
            <person name="Ogawara M."/>
            <person name="Takaki Y."/>
            <person name="Takano Y."/>
            <person name="Uematsu K."/>
            <person name="Ikuta T."/>
            <person name="Ito M."/>
            <person name="Matsui Y."/>
            <person name="Miyazaki M."/>
            <person name="Murata K."/>
            <person name="Saito Y."/>
            <person name="Sakai S."/>
            <person name="Song C."/>
            <person name="Tasumi E."/>
            <person name="Yamanaka Y."/>
            <person name="Yamaguchi T."/>
            <person name="Kamagata Y."/>
            <person name="Tamaki H."/>
            <person name="Takai K."/>
        </authorList>
    </citation>
    <scope>NUCLEOTIDE SEQUENCE [LARGE SCALE GENOMIC DNA]</scope>
    <source>
        <strain evidence="2 3">MK-D1</strain>
    </source>
</reference>
<keyword evidence="3" id="KW-1185">Reference proteome</keyword>